<dbReference type="Gene3D" id="3.40.1390.30">
    <property type="entry name" value="NIF3 (NGG1p interacting factor 3)-like"/>
    <property type="match status" value="2"/>
</dbReference>
<gene>
    <name evidence="4" type="ORF">NK125_03715</name>
</gene>
<reference evidence="4 5" key="1">
    <citation type="journal article" date="2022" name="Genome Biol. Evol.">
        <title>Host diet, physiology and behaviors set the stage for Lachnospiraceae cladogenesis.</title>
        <authorList>
            <person name="Vera-Ponce De Leon A."/>
            <person name="Schneider M."/>
            <person name="Jahnes B.C."/>
            <person name="Sadowski V."/>
            <person name="Camuy-Velez L.A."/>
            <person name="Duan J."/>
            <person name="Sabree Z.L."/>
        </authorList>
    </citation>
    <scope>NUCLEOTIDE SEQUENCE [LARGE SCALE GENOMIC DNA]</scope>
    <source>
        <strain evidence="4 5">PAL113</strain>
    </source>
</reference>
<proteinExistence type="inferred from homology"/>
<dbReference type="Proteomes" id="UP001523566">
    <property type="component" value="Unassembled WGS sequence"/>
</dbReference>
<dbReference type="PANTHER" id="PTHR13799">
    <property type="entry name" value="NGG1 INTERACTING FACTOR 3"/>
    <property type="match status" value="1"/>
</dbReference>
<dbReference type="EMBL" id="JAMZFW010000004">
    <property type="protein sequence ID" value="MCP1101520.1"/>
    <property type="molecule type" value="Genomic_DNA"/>
</dbReference>
<evidence type="ECO:0000313" key="4">
    <source>
        <dbReference type="EMBL" id="MCP1101520.1"/>
    </source>
</evidence>
<evidence type="ECO:0000313" key="5">
    <source>
        <dbReference type="Proteomes" id="UP001523566"/>
    </source>
</evidence>
<evidence type="ECO:0000256" key="2">
    <source>
        <dbReference type="ARBA" id="ARBA00022112"/>
    </source>
</evidence>
<name>A0ABT1E6R3_9FIRM</name>
<dbReference type="Pfam" id="PF01784">
    <property type="entry name" value="DUF34_NIF3"/>
    <property type="match status" value="1"/>
</dbReference>
<dbReference type="SUPFAM" id="SSF102705">
    <property type="entry name" value="NIF3 (NGG1p interacting factor 3)-like"/>
    <property type="match status" value="1"/>
</dbReference>
<protein>
    <recommendedName>
        <fullName evidence="2">GTP cyclohydrolase 1 type 2 homolog</fullName>
    </recommendedName>
</protein>
<dbReference type="NCBIfam" id="TIGR00486">
    <property type="entry name" value="YbgI_SA1388"/>
    <property type="match status" value="1"/>
</dbReference>
<dbReference type="InterPro" id="IPR036069">
    <property type="entry name" value="DUF34/NIF3_sf"/>
</dbReference>
<comment type="caution">
    <text evidence="4">The sequence shown here is derived from an EMBL/GenBank/DDBJ whole genome shotgun (WGS) entry which is preliminary data.</text>
</comment>
<keyword evidence="3" id="KW-0479">Metal-binding</keyword>
<organism evidence="4 5">
    <name type="scientific">Aequitasia blattaphilus</name>
    <dbReference type="NCBI Taxonomy" id="2949332"/>
    <lineage>
        <taxon>Bacteria</taxon>
        <taxon>Bacillati</taxon>
        <taxon>Bacillota</taxon>
        <taxon>Clostridia</taxon>
        <taxon>Lachnospirales</taxon>
        <taxon>Lachnospiraceae</taxon>
        <taxon>Aequitasia</taxon>
    </lineage>
</organism>
<sequence>MKCRELIREIEKHYNKSYALEWDNVGLLVGSFDKKIEKIYIALDATEEVIDHAIEFGADLLLTHHPLIFQSMKQITNESLSGRKILKLIENHICCYGMHTNYDVLKMGDLAGEIFGIKSLEPLEVTCLEEKKGIGTIADLEKEITVRECADKIKKNFTLKEVRVFGSLNKIIKRVAISPGSGTHMIEPALQKKADVLVTGDIDHHTGIDAVDSGLIVIDAGHYGLEHIFIKDMEQYIQQSFKEIETRVESFRQPFEFV</sequence>
<accession>A0ABT1E6R3</accession>
<comment type="similarity">
    <text evidence="1">Belongs to the GTP cyclohydrolase I type 2/NIF3 family.</text>
</comment>
<dbReference type="PANTHER" id="PTHR13799:SF14">
    <property type="entry name" value="GTP CYCLOHYDROLASE 1 TYPE 2 HOMOLOG"/>
    <property type="match status" value="1"/>
</dbReference>
<dbReference type="InterPro" id="IPR002678">
    <property type="entry name" value="DUF34/NIF3"/>
</dbReference>
<evidence type="ECO:0000256" key="1">
    <source>
        <dbReference type="ARBA" id="ARBA00006964"/>
    </source>
</evidence>
<dbReference type="RefSeq" id="WP_262065308.1">
    <property type="nucleotide sequence ID" value="NZ_JAMXOD010000004.1"/>
</dbReference>
<evidence type="ECO:0000256" key="3">
    <source>
        <dbReference type="ARBA" id="ARBA00022723"/>
    </source>
</evidence>
<keyword evidence="5" id="KW-1185">Reference proteome</keyword>